<evidence type="ECO:0000259" key="7">
    <source>
        <dbReference type="Pfam" id="PF07532"/>
    </source>
</evidence>
<evidence type="ECO:0000256" key="1">
    <source>
        <dbReference type="ARBA" id="ARBA00010687"/>
    </source>
</evidence>
<dbReference type="GO" id="GO:0031218">
    <property type="term" value="F:arabinogalactan endo-1,4-beta-galactosidase activity"/>
    <property type="evidence" value="ECO:0007669"/>
    <property type="project" value="UniProtKB-EC"/>
</dbReference>
<dbReference type="OrthoDB" id="3981930at2"/>
<feature type="signal peptide" evidence="4">
    <location>
        <begin position="1"/>
        <end position="24"/>
    </location>
</feature>
<dbReference type="SUPFAM" id="SSF51445">
    <property type="entry name" value="(Trans)glycosidases"/>
    <property type="match status" value="1"/>
</dbReference>
<keyword evidence="9" id="KW-1185">Reference proteome</keyword>
<dbReference type="RefSeq" id="WP_146952454.1">
    <property type="nucleotide sequence ID" value="NZ_BAABBJ010000003.1"/>
</dbReference>
<evidence type="ECO:0000256" key="4">
    <source>
        <dbReference type="RuleBase" id="RU361192"/>
    </source>
</evidence>
<dbReference type="Pfam" id="PF07532">
    <property type="entry name" value="Big_4"/>
    <property type="match status" value="1"/>
</dbReference>
<dbReference type="InterPro" id="IPR017853">
    <property type="entry name" value="GH"/>
</dbReference>
<dbReference type="PANTHER" id="PTHR34983:SF2">
    <property type="entry name" value="ENDO-BETA-1,4-GALACTANASE"/>
    <property type="match status" value="1"/>
</dbReference>
<gene>
    <name evidence="8" type="ORF">CSO01_14110</name>
</gene>
<dbReference type="Gene3D" id="3.20.20.80">
    <property type="entry name" value="Glycosidases"/>
    <property type="match status" value="1"/>
</dbReference>
<evidence type="ECO:0000256" key="2">
    <source>
        <dbReference type="ARBA" id="ARBA00022801"/>
    </source>
</evidence>
<dbReference type="InterPro" id="IPR013783">
    <property type="entry name" value="Ig-like_fold"/>
</dbReference>
<dbReference type="Pfam" id="PF07745">
    <property type="entry name" value="Glyco_hydro_53"/>
    <property type="match status" value="1"/>
</dbReference>
<keyword evidence="2 4" id="KW-0378">Hydrolase</keyword>
<feature type="chain" id="PRO_5039757224" description="Arabinogalactan endo-beta-1,4-galactanase" evidence="4">
    <location>
        <begin position="25"/>
        <end position="873"/>
    </location>
</feature>
<organism evidence="8 9">
    <name type="scientific">Cellulomonas soli</name>
    <dbReference type="NCBI Taxonomy" id="931535"/>
    <lineage>
        <taxon>Bacteria</taxon>
        <taxon>Bacillati</taxon>
        <taxon>Actinomycetota</taxon>
        <taxon>Actinomycetes</taxon>
        <taxon>Micrococcales</taxon>
        <taxon>Cellulomonadaceae</taxon>
        <taxon>Cellulomonas</taxon>
    </lineage>
</organism>
<dbReference type="PANTHER" id="PTHR34983">
    <property type="entry name" value="ARABINOGALACTAN ENDO-BETA-1,4-GALACTANASE A"/>
    <property type="match status" value="1"/>
</dbReference>
<dbReference type="InterPro" id="IPR011683">
    <property type="entry name" value="Glyco_hydro_53"/>
</dbReference>
<protein>
    <recommendedName>
        <fullName evidence="4">Arabinogalactan endo-beta-1,4-galactanase</fullName>
        <ecNumber evidence="4">3.2.1.89</ecNumber>
    </recommendedName>
</protein>
<keyword evidence="6" id="KW-1133">Transmembrane helix</keyword>
<dbReference type="EMBL" id="BKAL01000004">
    <property type="protein sequence ID" value="GEP68696.1"/>
    <property type="molecule type" value="Genomic_DNA"/>
</dbReference>
<dbReference type="GO" id="GO:0015926">
    <property type="term" value="F:glucosidase activity"/>
    <property type="evidence" value="ECO:0007669"/>
    <property type="project" value="InterPro"/>
</dbReference>
<sequence>MPAHLRRTPVRLAAVAALGATLLAAPPATPSARAVDDGPVEAGIVVPKVDGLADDFITGVDVSSVLAEEASGVVFRDSAGAPADLFDVLADSGVNYVRVRVWNDPFDAAGHGYGGGSVDVDRAVEIGRRATDAGLRVLVDFHYSDFWADPAKQKAPKAWAALAVADKATAVQDFTAAALQQMEDAGVDVGMVQIGNETNNAVAGVTGWPGMAEIFSAGSAAVRDVLPDALVAVHFTNPETTGRYAGYAANLATYGVDYDVFASSYYPYWHGTLSNLTNVLTTVATTYGKKVLVAETSWAYTLDDGDGHPDVITSSNVTNQYPVSVQGQATAVRDVIAAVAAVGDAGLGVFYWEPAWIPVGPASQLAANKLLWDEFGSGWASSYAGEYDPDDAGEWYGGSAWDNQAMFAADGTPLESLKVFSYVRTGATAPRAVVSVEDVQVTVADGAPVTLPATVAVTYNDATVEQEAVTWSDAVSWIDGPGTYPVPGTTASGTSVTATVVVTAENPVRNPGFEDADVSMWTLTGTGASITGTGDAATGARALSFWAGTAYTFGLTQQLTGVPAGSYTLVATAQGGGAGSGDQVLLTATTAQGTTSAPFALTGWRLWNSPQVPVEVGADGVVTLGVDATLSGGAWGTVDDVRLIRTAGAAADTSALEDLVAQAAAVDRDLWTAGSLADLDEAVAVAGVVLGALAPAQDQVDAAATLLADALDALTAPGGPTPTATPTDTVTPSPTPTASGGSTGSTGSPTVELSRTSARPGEKVTITVHGLTVPEVEVGVASTYRALARVAVVDGTATVTVTVPSDLPAGTHHVQVRTLDGTLLAQVEIVVAAATGGSLASTGAEVGAAAVLAVLLLAGGAVLLAVRRRARSA</sequence>
<feature type="compositionally biased region" description="Low complexity" evidence="5">
    <location>
        <begin position="717"/>
        <end position="750"/>
    </location>
</feature>
<feature type="domain" description="Bacterial Ig-like" evidence="7">
    <location>
        <begin position="436"/>
        <end position="491"/>
    </location>
</feature>
<dbReference type="EC" id="3.2.1.89" evidence="4"/>
<evidence type="ECO:0000256" key="3">
    <source>
        <dbReference type="ARBA" id="ARBA00023295"/>
    </source>
</evidence>
<dbReference type="Gene3D" id="2.60.40.10">
    <property type="entry name" value="Immunoglobulins"/>
    <property type="match status" value="1"/>
</dbReference>
<evidence type="ECO:0000256" key="6">
    <source>
        <dbReference type="SAM" id="Phobius"/>
    </source>
</evidence>
<comment type="similarity">
    <text evidence="1 4">Belongs to the glycosyl hydrolase 53 family.</text>
</comment>
<dbReference type="Gene3D" id="1.20.1270.90">
    <property type="entry name" value="AF1782-like"/>
    <property type="match status" value="1"/>
</dbReference>
<feature type="transmembrane region" description="Helical" evidence="6">
    <location>
        <begin position="846"/>
        <end position="866"/>
    </location>
</feature>
<evidence type="ECO:0000256" key="5">
    <source>
        <dbReference type="SAM" id="MobiDB-lite"/>
    </source>
</evidence>
<dbReference type="PROSITE" id="PS51318">
    <property type="entry name" value="TAT"/>
    <property type="match status" value="1"/>
</dbReference>
<dbReference type="GO" id="GO:0045490">
    <property type="term" value="P:pectin catabolic process"/>
    <property type="evidence" value="ECO:0007669"/>
    <property type="project" value="TreeGrafter"/>
</dbReference>
<keyword evidence="6" id="KW-0812">Transmembrane</keyword>
<reference evidence="8 9" key="1">
    <citation type="submission" date="2019-07" db="EMBL/GenBank/DDBJ databases">
        <title>Whole genome shotgun sequence of Cellulomonas soli NBRC 109434.</title>
        <authorList>
            <person name="Hosoyama A."/>
            <person name="Uohara A."/>
            <person name="Ohji S."/>
            <person name="Ichikawa N."/>
        </authorList>
    </citation>
    <scope>NUCLEOTIDE SEQUENCE [LARGE SCALE GENOMIC DNA]</scope>
    <source>
        <strain evidence="8 9">NBRC 109434</strain>
    </source>
</reference>
<accession>A0A512PC02</accession>
<comment type="caution">
    <text evidence="8">The sequence shown here is derived from an EMBL/GenBank/DDBJ whole genome shotgun (WGS) entry which is preliminary data.</text>
</comment>
<comment type="catalytic activity">
    <reaction evidence="4">
        <text>The enzyme specifically hydrolyzes (1-&gt;4)-beta-D-galactosidic linkages in type I arabinogalactans.</text>
        <dbReference type="EC" id="3.2.1.89"/>
    </reaction>
</comment>
<keyword evidence="6" id="KW-0472">Membrane</keyword>
<name>A0A512PC02_9CELL</name>
<feature type="region of interest" description="Disordered" evidence="5">
    <location>
        <begin position="717"/>
        <end position="760"/>
    </location>
</feature>
<dbReference type="AlphaFoldDB" id="A0A512PC02"/>
<dbReference type="InterPro" id="IPR006311">
    <property type="entry name" value="TAT_signal"/>
</dbReference>
<keyword evidence="4" id="KW-0732">Signal</keyword>
<evidence type="ECO:0000313" key="9">
    <source>
        <dbReference type="Proteomes" id="UP000321798"/>
    </source>
</evidence>
<proteinExistence type="inferred from homology"/>
<evidence type="ECO:0000313" key="8">
    <source>
        <dbReference type="EMBL" id="GEP68696.1"/>
    </source>
</evidence>
<dbReference type="Proteomes" id="UP000321798">
    <property type="component" value="Unassembled WGS sequence"/>
</dbReference>
<keyword evidence="3 4" id="KW-0326">Glycosidase</keyword>
<dbReference type="InterPro" id="IPR011081">
    <property type="entry name" value="Big_4"/>
</dbReference>
<dbReference type="Gene3D" id="2.60.120.260">
    <property type="entry name" value="Galactose-binding domain-like"/>
    <property type="match status" value="1"/>
</dbReference>